<evidence type="ECO:0000313" key="2">
    <source>
        <dbReference type="Proteomes" id="UP001187192"/>
    </source>
</evidence>
<name>A0AA88DZL9_FICCA</name>
<reference evidence="1" key="1">
    <citation type="submission" date="2023-07" db="EMBL/GenBank/DDBJ databases">
        <title>draft genome sequence of fig (Ficus carica).</title>
        <authorList>
            <person name="Takahashi T."/>
            <person name="Nishimura K."/>
        </authorList>
    </citation>
    <scope>NUCLEOTIDE SEQUENCE</scope>
</reference>
<organism evidence="1 2">
    <name type="scientific">Ficus carica</name>
    <name type="common">Common fig</name>
    <dbReference type="NCBI Taxonomy" id="3494"/>
    <lineage>
        <taxon>Eukaryota</taxon>
        <taxon>Viridiplantae</taxon>
        <taxon>Streptophyta</taxon>
        <taxon>Embryophyta</taxon>
        <taxon>Tracheophyta</taxon>
        <taxon>Spermatophyta</taxon>
        <taxon>Magnoliopsida</taxon>
        <taxon>eudicotyledons</taxon>
        <taxon>Gunneridae</taxon>
        <taxon>Pentapetalae</taxon>
        <taxon>rosids</taxon>
        <taxon>fabids</taxon>
        <taxon>Rosales</taxon>
        <taxon>Moraceae</taxon>
        <taxon>Ficeae</taxon>
        <taxon>Ficus</taxon>
    </lineage>
</organism>
<protein>
    <submittedName>
        <fullName evidence="1">Uncharacterized protein</fullName>
    </submittedName>
</protein>
<sequence length="69" mass="7126">MISAIATTTIVAPMVFVTMMKDLDNATAVDGLLWASEISARLGVGAPSASSGDSDREALEIVISSLDEI</sequence>
<proteinExistence type="predicted"/>
<evidence type="ECO:0000313" key="1">
    <source>
        <dbReference type="EMBL" id="GMN64543.1"/>
    </source>
</evidence>
<dbReference type="AlphaFoldDB" id="A0AA88DZL9"/>
<accession>A0AA88DZL9</accession>
<dbReference type="EMBL" id="BTGU01000185">
    <property type="protein sequence ID" value="GMN64543.1"/>
    <property type="molecule type" value="Genomic_DNA"/>
</dbReference>
<keyword evidence="2" id="KW-1185">Reference proteome</keyword>
<comment type="caution">
    <text evidence="1">The sequence shown here is derived from an EMBL/GenBank/DDBJ whole genome shotgun (WGS) entry which is preliminary data.</text>
</comment>
<dbReference type="Proteomes" id="UP001187192">
    <property type="component" value="Unassembled WGS sequence"/>
</dbReference>
<gene>
    <name evidence="1" type="ORF">TIFTF001_033620</name>
</gene>